<name>A0A7W4VNE5_9HYPH</name>
<evidence type="ECO:0000259" key="3">
    <source>
        <dbReference type="PROSITE" id="PS51186"/>
    </source>
</evidence>
<dbReference type="GO" id="GO:0016747">
    <property type="term" value="F:acyltransferase activity, transferring groups other than amino-acyl groups"/>
    <property type="evidence" value="ECO:0007669"/>
    <property type="project" value="InterPro"/>
</dbReference>
<dbReference type="PANTHER" id="PTHR43877">
    <property type="entry name" value="AMINOALKYLPHOSPHONATE N-ACETYLTRANSFERASE-RELATED-RELATED"/>
    <property type="match status" value="1"/>
</dbReference>
<dbReference type="AlphaFoldDB" id="A0A7W4VNE5"/>
<dbReference type="GO" id="GO:0005840">
    <property type="term" value="C:ribosome"/>
    <property type="evidence" value="ECO:0007669"/>
    <property type="project" value="UniProtKB-KW"/>
</dbReference>
<organism evidence="4 5">
    <name type="scientific">Microvirga lupini</name>
    <dbReference type="NCBI Taxonomy" id="420324"/>
    <lineage>
        <taxon>Bacteria</taxon>
        <taxon>Pseudomonadati</taxon>
        <taxon>Pseudomonadota</taxon>
        <taxon>Alphaproteobacteria</taxon>
        <taxon>Hyphomicrobiales</taxon>
        <taxon>Methylobacteriaceae</taxon>
        <taxon>Microvirga</taxon>
    </lineage>
</organism>
<keyword evidence="2" id="KW-0012">Acyltransferase</keyword>
<keyword evidence="1" id="KW-0808">Transferase</keyword>
<dbReference type="EMBL" id="JACHWB010000004">
    <property type="protein sequence ID" value="MBB3020380.1"/>
    <property type="molecule type" value="Genomic_DNA"/>
</dbReference>
<evidence type="ECO:0000313" key="4">
    <source>
        <dbReference type="EMBL" id="MBB3020380.1"/>
    </source>
</evidence>
<dbReference type="InterPro" id="IPR016181">
    <property type="entry name" value="Acyl_CoA_acyltransferase"/>
</dbReference>
<dbReference type="PROSITE" id="PS51186">
    <property type="entry name" value="GNAT"/>
    <property type="match status" value="1"/>
</dbReference>
<comment type="caution">
    <text evidence="4">The sequence shown here is derived from an EMBL/GenBank/DDBJ whole genome shotgun (WGS) entry which is preliminary data.</text>
</comment>
<dbReference type="InterPro" id="IPR050832">
    <property type="entry name" value="Bact_Acetyltransf"/>
</dbReference>
<dbReference type="RefSeq" id="WP_183452307.1">
    <property type="nucleotide sequence ID" value="NZ_JACHWB010000004.1"/>
</dbReference>
<proteinExistence type="predicted"/>
<accession>A0A7W4VNE5</accession>
<reference evidence="4 5" key="1">
    <citation type="submission" date="2020-08" db="EMBL/GenBank/DDBJ databases">
        <title>The Agave Microbiome: Exploring the role of microbial communities in plant adaptations to desert environments.</title>
        <authorList>
            <person name="Partida-Martinez L.P."/>
        </authorList>
    </citation>
    <scope>NUCLEOTIDE SEQUENCE [LARGE SCALE GENOMIC DNA]</scope>
    <source>
        <strain evidence="4 5">AT3.9</strain>
    </source>
</reference>
<evidence type="ECO:0000256" key="1">
    <source>
        <dbReference type="ARBA" id="ARBA00022679"/>
    </source>
</evidence>
<keyword evidence="4" id="KW-0687">Ribonucleoprotein</keyword>
<evidence type="ECO:0000256" key="2">
    <source>
        <dbReference type="ARBA" id="ARBA00023315"/>
    </source>
</evidence>
<gene>
    <name evidence="4" type="ORF">FHR70_003461</name>
</gene>
<keyword evidence="5" id="KW-1185">Reference proteome</keyword>
<dbReference type="Gene3D" id="3.40.630.30">
    <property type="match status" value="1"/>
</dbReference>
<dbReference type="InterPro" id="IPR000182">
    <property type="entry name" value="GNAT_dom"/>
</dbReference>
<dbReference type="SUPFAM" id="SSF55729">
    <property type="entry name" value="Acyl-CoA N-acyltransferases (Nat)"/>
    <property type="match status" value="1"/>
</dbReference>
<sequence length="180" mass="19848">MPVLPTTIRPATPRELPDLAHFVVDAYSEFSTRLSVGNWATMQDNLRRAIMSPGGGLPLVAEMGGAVGGFVMYYPPGRSDGVLFPREWASIRLLGVSQAMRGRGLGRDLMKECLRRAEADGAATFGLHTSELMDTARAMYERMGFAVVRELERRVGARYWLFKLDLPTSASEPTRIKGAQ</sequence>
<dbReference type="Pfam" id="PF00583">
    <property type="entry name" value="Acetyltransf_1"/>
    <property type="match status" value="1"/>
</dbReference>
<protein>
    <submittedName>
        <fullName evidence="4">Ribosomal protein S18 acetylase RimI-like enzyme</fullName>
    </submittedName>
</protein>
<feature type="domain" description="N-acetyltransferase" evidence="3">
    <location>
        <begin position="6"/>
        <end position="165"/>
    </location>
</feature>
<dbReference type="Proteomes" id="UP000532010">
    <property type="component" value="Unassembled WGS sequence"/>
</dbReference>
<evidence type="ECO:0000313" key="5">
    <source>
        <dbReference type="Proteomes" id="UP000532010"/>
    </source>
</evidence>
<dbReference type="CDD" id="cd04301">
    <property type="entry name" value="NAT_SF"/>
    <property type="match status" value="1"/>
</dbReference>
<keyword evidence="4" id="KW-0689">Ribosomal protein</keyword>